<keyword evidence="7" id="KW-1185">Reference proteome</keyword>
<dbReference type="Gene3D" id="3.20.20.70">
    <property type="entry name" value="Aldolase class I"/>
    <property type="match status" value="1"/>
</dbReference>
<evidence type="ECO:0000259" key="5">
    <source>
        <dbReference type="Pfam" id="PF04055"/>
    </source>
</evidence>
<dbReference type="GO" id="GO:0046872">
    <property type="term" value="F:metal ion binding"/>
    <property type="evidence" value="ECO:0007669"/>
    <property type="project" value="UniProtKB-KW"/>
</dbReference>
<accession>A0A5B9D706</accession>
<dbReference type="Pfam" id="PF04055">
    <property type="entry name" value="Radical_SAM"/>
    <property type="match status" value="1"/>
</dbReference>
<dbReference type="GO" id="GO:0003824">
    <property type="term" value="F:catalytic activity"/>
    <property type="evidence" value="ECO:0007669"/>
    <property type="project" value="InterPro"/>
</dbReference>
<dbReference type="SFLD" id="SFLDS00029">
    <property type="entry name" value="Radical_SAM"/>
    <property type="match status" value="1"/>
</dbReference>
<dbReference type="GO" id="GO:0051536">
    <property type="term" value="F:iron-sulfur cluster binding"/>
    <property type="evidence" value="ECO:0007669"/>
    <property type="project" value="UniProtKB-KW"/>
</dbReference>
<evidence type="ECO:0000256" key="1">
    <source>
        <dbReference type="ARBA" id="ARBA00022691"/>
    </source>
</evidence>
<dbReference type="EMBL" id="CP042905">
    <property type="protein sequence ID" value="QEE14620.1"/>
    <property type="molecule type" value="Genomic_DNA"/>
</dbReference>
<evidence type="ECO:0000256" key="3">
    <source>
        <dbReference type="ARBA" id="ARBA00023004"/>
    </source>
</evidence>
<evidence type="ECO:0000313" key="6">
    <source>
        <dbReference type="EMBL" id="QEE14620.1"/>
    </source>
</evidence>
<gene>
    <name evidence="6" type="ORF">DSAG12_00433</name>
</gene>
<reference evidence="6 7" key="1">
    <citation type="journal article" date="2020" name="Nature">
        <title>Isolation of an archaeon at the prokaryote-eukaryote interface.</title>
        <authorList>
            <person name="Imachi H."/>
            <person name="Nobu M.K."/>
            <person name="Nakahara N."/>
            <person name="Morono Y."/>
            <person name="Ogawara M."/>
            <person name="Takaki Y."/>
            <person name="Takano Y."/>
            <person name="Uematsu K."/>
            <person name="Ikuta T."/>
            <person name="Ito M."/>
            <person name="Matsui Y."/>
            <person name="Miyazaki M."/>
            <person name="Murata K."/>
            <person name="Saito Y."/>
            <person name="Sakai S."/>
            <person name="Song C."/>
            <person name="Tasumi E."/>
            <person name="Yamanaka Y."/>
            <person name="Yamaguchi T."/>
            <person name="Kamagata Y."/>
            <person name="Tamaki H."/>
            <person name="Takai K."/>
        </authorList>
    </citation>
    <scope>NUCLEOTIDE SEQUENCE [LARGE SCALE GENOMIC DNA]</scope>
    <source>
        <strain evidence="6 7">MK-D1</strain>
    </source>
</reference>
<dbReference type="Proteomes" id="UP000321408">
    <property type="component" value="Chromosome"/>
</dbReference>
<dbReference type="AlphaFoldDB" id="A0A5B9D706"/>
<organism evidence="6 7">
    <name type="scientific">Promethearchaeum syntrophicum</name>
    <dbReference type="NCBI Taxonomy" id="2594042"/>
    <lineage>
        <taxon>Archaea</taxon>
        <taxon>Promethearchaeati</taxon>
        <taxon>Promethearchaeota</taxon>
        <taxon>Promethearchaeia</taxon>
        <taxon>Promethearchaeales</taxon>
        <taxon>Promethearchaeaceae</taxon>
        <taxon>Promethearchaeum</taxon>
    </lineage>
</organism>
<dbReference type="PANTHER" id="PTHR43075:SF1">
    <property type="entry name" value="FORMATE LYASE ACTIVATING ENZYME, PUTATIVE (AFU_ORTHOLOGUE AFUA_2G15630)-RELATED"/>
    <property type="match status" value="1"/>
</dbReference>
<dbReference type="GeneID" id="41328436"/>
<proteinExistence type="predicted"/>
<name>A0A5B9D706_9ARCH</name>
<dbReference type="PANTHER" id="PTHR43075">
    <property type="entry name" value="FORMATE LYASE ACTIVATING ENZYME, PUTATIVE (AFU_ORTHOLOGUE AFUA_2G15630)-RELATED"/>
    <property type="match status" value="1"/>
</dbReference>
<protein>
    <submittedName>
        <fullName evidence="6">Radical SAM protein</fullName>
    </submittedName>
</protein>
<sequence>MFSNQILKNRLNHYYQLLHNSTLAYYLRCKAIPAAFNHSQDVNELWDIHSRLKQKFEENKMLIPPTIFEKCEGNSFLDLKIELAQRLLKSCEFCENLCNVDRTANQHGFCGVYDESYISSTFLHMGEEPPLIPSGTIFFSGCSFECVFCQNEDISTAGKNYPIQKAGRKVTPKDLADLATTIYNRGAKNINYVGGDPTPNLHTIISSLKFQTANVCQLWNSNFYNSLLALELLSDLIDLWLPDFKYGNNECAEKYSKIKSYWDVLRRNFTYIYEHGSRNIIIRHLVMPGHLECCSKPILKWISENVPEVIVNIMRQYHPAYLVSQEHYPEINRRVTIAEMQEVFSYAEDLGLEFQSVS</sequence>
<dbReference type="KEGG" id="psyt:DSAG12_00433"/>
<dbReference type="InterPro" id="IPR013785">
    <property type="entry name" value="Aldolase_TIM"/>
</dbReference>
<dbReference type="InterPro" id="IPR040085">
    <property type="entry name" value="MJ0674-like"/>
</dbReference>
<dbReference type="SFLD" id="SFLDG01099">
    <property type="entry name" value="Uncharacterised_Radical_SAM_Su"/>
    <property type="match status" value="1"/>
</dbReference>
<dbReference type="InterPro" id="IPR058240">
    <property type="entry name" value="rSAM_sf"/>
</dbReference>
<feature type="domain" description="Radical SAM core" evidence="5">
    <location>
        <begin position="137"/>
        <end position="293"/>
    </location>
</feature>
<evidence type="ECO:0000256" key="2">
    <source>
        <dbReference type="ARBA" id="ARBA00022723"/>
    </source>
</evidence>
<keyword evidence="1" id="KW-0949">S-adenosyl-L-methionine</keyword>
<dbReference type="OrthoDB" id="371936at2157"/>
<reference evidence="6 7" key="2">
    <citation type="journal article" date="2024" name="Int. J. Syst. Evol. Microbiol.">
        <title>Promethearchaeum syntrophicum gen. nov., sp. nov., an anaerobic, obligately syntrophic archaeon, the first isolate of the lineage 'Asgard' archaea, and proposal of the new archaeal phylum Promethearchaeota phyl. nov. and kingdom Promethearchaeati regn. nov.</title>
        <authorList>
            <person name="Imachi H."/>
            <person name="Nobu M.K."/>
            <person name="Kato S."/>
            <person name="Takaki Y."/>
            <person name="Miyazaki M."/>
            <person name="Miyata M."/>
            <person name="Ogawara M."/>
            <person name="Saito Y."/>
            <person name="Sakai S."/>
            <person name="Tahara Y.O."/>
            <person name="Takano Y."/>
            <person name="Tasumi E."/>
            <person name="Uematsu K."/>
            <person name="Yoshimura T."/>
            <person name="Itoh T."/>
            <person name="Ohkuma M."/>
            <person name="Takai K."/>
        </authorList>
    </citation>
    <scope>NUCLEOTIDE SEQUENCE [LARGE SCALE GENOMIC DNA]</scope>
    <source>
        <strain evidence="6 7">MK-D1</strain>
    </source>
</reference>
<dbReference type="SUPFAM" id="SSF102114">
    <property type="entry name" value="Radical SAM enzymes"/>
    <property type="match status" value="1"/>
</dbReference>
<dbReference type="RefSeq" id="WP_147661569.1">
    <property type="nucleotide sequence ID" value="NZ_CP042905.2"/>
</dbReference>
<dbReference type="InterPro" id="IPR007197">
    <property type="entry name" value="rSAM"/>
</dbReference>
<keyword evidence="4" id="KW-0411">Iron-sulfur</keyword>
<keyword evidence="2" id="KW-0479">Metal-binding</keyword>
<keyword evidence="3" id="KW-0408">Iron</keyword>
<evidence type="ECO:0000313" key="7">
    <source>
        <dbReference type="Proteomes" id="UP000321408"/>
    </source>
</evidence>
<evidence type="ECO:0000256" key="4">
    <source>
        <dbReference type="ARBA" id="ARBA00023014"/>
    </source>
</evidence>